<keyword evidence="1 4" id="KW-0378">Hydrolase</keyword>
<dbReference type="AlphaFoldDB" id="A0A2T2WID3"/>
<dbReference type="InterPro" id="IPR008979">
    <property type="entry name" value="Galactose-bd-like_sf"/>
</dbReference>
<dbReference type="Pfam" id="PF02129">
    <property type="entry name" value="Peptidase_S15"/>
    <property type="match status" value="1"/>
</dbReference>
<dbReference type="SMART" id="SM00939">
    <property type="entry name" value="PepX_C"/>
    <property type="match status" value="1"/>
</dbReference>
<dbReference type="Gene3D" id="2.60.120.260">
    <property type="entry name" value="Galactose-binding domain-like"/>
    <property type="match status" value="1"/>
</dbReference>
<reference evidence="4 5" key="1">
    <citation type="journal article" date="2014" name="BMC Genomics">
        <title>Comparison of environmental and isolate Sulfobacillus genomes reveals diverse carbon, sulfur, nitrogen, and hydrogen metabolisms.</title>
        <authorList>
            <person name="Justice N.B."/>
            <person name="Norman A."/>
            <person name="Brown C.T."/>
            <person name="Singh A."/>
            <person name="Thomas B.C."/>
            <person name="Banfield J.F."/>
        </authorList>
    </citation>
    <scope>NUCLEOTIDE SEQUENCE [LARGE SCALE GENOMIC DNA]</scope>
    <source>
        <strain evidence="4">AMDSBA3</strain>
    </source>
</reference>
<comment type="caution">
    <text evidence="4">The sequence shown here is derived from an EMBL/GenBank/DDBJ whole genome shotgun (WGS) entry which is preliminary data.</text>
</comment>
<dbReference type="EMBL" id="PXYV01000024">
    <property type="protein sequence ID" value="PSR21986.1"/>
    <property type="molecule type" value="Genomic_DNA"/>
</dbReference>
<dbReference type="Proteomes" id="UP000241848">
    <property type="component" value="Unassembled WGS sequence"/>
</dbReference>
<dbReference type="InterPro" id="IPR013736">
    <property type="entry name" value="Xaa-Pro_dipept_C"/>
</dbReference>
<dbReference type="SUPFAM" id="SSF49785">
    <property type="entry name" value="Galactose-binding domain-like"/>
    <property type="match status" value="1"/>
</dbReference>
<name>A0A2T2WID3_9FIRM</name>
<protein>
    <submittedName>
        <fullName evidence="4">Hydrolase</fullName>
    </submittedName>
</protein>
<evidence type="ECO:0000256" key="1">
    <source>
        <dbReference type="ARBA" id="ARBA00022801"/>
    </source>
</evidence>
<evidence type="ECO:0000256" key="2">
    <source>
        <dbReference type="SAM" id="MobiDB-lite"/>
    </source>
</evidence>
<accession>A0A2T2WID3</accession>
<evidence type="ECO:0000313" key="4">
    <source>
        <dbReference type="EMBL" id="PSR21986.1"/>
    </source>
</evidence>
<dbReference type="InterPro" id="IPR000383">
    <property type="entry name" value="Xaa-Pro-like_dom"/>
</dbReference>
<organism evidence="4 5">
    <name type="scientific">Sulfobacillus acidophilus</name>
    <dbReference type="NCBI Taxonomy" id="53633"/>
    <lineage>
        <taxon>Bacteria</taxon>
        <taxon>Bacillati</taxon>
        <taxon>Bacillota</taxon>
        <taxon>Clostridia</taxon>
        <taxon>Eubacteriales</taxon>
        <taxon>Clostridiales Family XVII. Incertae Sedis</taxon>
        <taxon>Sulfobacillus</taxon>
    </lineage>
</organism>
<evidence type="ECO:0000259" key="3">
    <source>
        <dbReference type="SMART" id="SM00939"/>
    </source>
</evidence>
<dbReference type="Gene3D" id="3.40.50.1820">
    <property type="entry name" value="alpha/beta hydrolase"/>
    <property type="match status" value="1"/>
</dbReference>
<dbReference type="InterPro" id="IPR029058">
    <property type="entry name" value="AB_hydrolase_fold"/>
</dbReference>
<evidence type="ECO:0000313" key="5">
    <source>
        <dbReference type="Proteomes" id="UP000241848"/>
    </source>
</evidence>
<dbReference type="NCBIfam" id="TIGR00976">
    <property type="entry name" value="CocE_NonD"/>
    <property type="match status" value="1"/>
</dbReference>
<dbReference type="GO" id="GO:0008239">
    <property type="term" value="F:dipeptidyl-peptidase activity"/>
    <property type="evidence" value="ECO:0007669"/>
    <property type="project" value="InterPro"/>
</dbReference>
<dbReference type="Gene3D" id="1.10.3020.10">
    <property type="entry name" value="alpha-amino acid ester hydrolase ( Helical cap domain)"/>
    <property type="match status" value="1"/>
</dbReference>
<feature type="domain" description="Xaa-Pro dipeptidyl-peptidase C-terminal" evidence="3">
    <location>
        <begin position="456"/>
        <end position="702"/>
    </location>
</feature>
<proteinExistence type="predicted"/>
<dbReference type="Pfam" id="PF08530">
    <property type="entry name" value="PepX_C"/>
    <property type="match status" value="1"/>
</dbReference>
<feature type="region of interest" description="Disordered" evidence="2">
    <location>
        <begin position="526"/>
        <end position="550"/>
    </location>
</feature>
<dbReference type="SUPFAM" id="SSF53474">
    <property type="entry name" value="alpha/beta-Hydrolases"/>
    <property type="match status" value="1"/>
</dbReference>
<dbReference type="InterPro" id="IPR005674">
    <property type="entry name" value="CocE/Ser_esterase"/>
</dbReference>
<gene>
    <name evidence="4" type="ORF">C7B45_08840</name>
</gene>
<sequence length="732" mass="82642">MALQDTTWSLYASGVYQGTIRFADGAVMWAAVDLRQRTQMQEKVLPEPPPFSMPLLHISSRLREYEAADWRGQTVSLAGKVRYERHLVLSGTYRGRVLQSQVWAQRHESALDVVTLDGKPIAFVWPYRYGMEVLVVAGYETLTPLSVYDDALLSQPLYGVNDLGTFLVAMRDGVQLATDVYLPEGIPPTQRLPAILVRTCYDRARYRAYFMRWANKGYAVVNQDVRGRSDSQGELVPFYYERDDSSDTIDWIVEQDWSNGSVGMWGASYLGFVAVAAATSGNPHLKAVVDEVNVGSPWVDTVRRGGTICSWPLLSWTLAQSVGTRTDFSIFAGETISPEEACDARPLLDIPTQLIGRRSKPWDIWSKHPDYDAFWRNCTLSERGSFVQTPMLVISGWYDGDSAGVSETWRMLTEHDVPDRTIWLGPWEHQPNRTRDFMGLSFSNDAVVYDYDAEVLRWFDRFLKGRAAPGRLTARATYYVVGDNQWRQSDNWPPVESAMQPWYLASAGHANSRWGDGFLCGPGSPWQSRGDTDSYRYDPEDPVDDGGERHPENLRRLELRHDVLVYTSALLTEDLTIAGELAAEIYAASTAVDTDWAVWLSDVDPDGNSIRLSHYIVRARYRYGVDKPCPLIPGKVERYHIFMPNLAYVFRAGHRLRFSITSSSKFVAFPNTNTGLNPYDDPVPVVATQTVYHTRQYPSHIQLPVLERTLLAFSAGATERHRSGQSGSGRDE</sequence>
<feature type="compositionally biased region" description="Basic and acidic residues" evidence="2">
    <location>
        <begin position="530"/>
        <end position="539"/>
    </location>
</feature>